<keyword evidence="1" id="KW-0732">Signal</keyword>
<evidence type="ECO:0000313" key="3">
    <source>
        <dbReference type="EMBL" id="GAA3588807.1"/>
    </source>
</evidence>
<keyword evidence="4" id="KW-1185">Reference proteome</keyword>
<dbReference type="CDD" id="cd01830">
    <property type="entry name" value="XynE_like"/>
    <property type="match status" value="1"/>
</dbReference>
<dbReference type="Pfam" id="PF13472">
    <property type="entry name" value="Lipase_GDSL_2"/>
    <property type="match status" value="1"/>
</dbReference>
<sequence>MGDVRDRPVRDRWGMTDQPFRFSSRSSRRALALLGGCALLGAVSTPAAAQSPGHGRWVGTWAAGVTAVPDRAPGYPDGRIAYVEDQTVRQVVHTSVGGDALTLRLSNEHGDEALRLGAVHVAARAGAGGTDIDPATDRTVTFGGNRAVTLAAGTRIVSDPVALDVAPDADLVISLYLPGRTEVSTVHQYALQVNAVADGDVTGARTVTPVAAPEQWMFLSGVSVRARTRTSAVVALGDSLSDGVTTTAGANHRWPDLLSDRLRAGRSPDLGVANVGIAGNRLLHDPNPPAGQPVEAYAAYFGPSALHRFERDVLGQPGAEHVIVLLGANDLGQPGSSAPVAETVTAGQLIQGHRRLIARAHARGLKIYGGTVTPLKGAQFGFWSEEIEAKRQAVNRWIRTSGAYDAVIDFDAAVRDPAQPLRLRPDYDGGDHIHLNDAGAQAMAMAVPLRLLR</sequence>
<keyword evidence="3" id="KW-0378">Hydrolase</keyword>
<comment type="caution">
    <text evidence="3">The sequence shown here is derived from an EMBL/GenBank/DDBJ whole genome shotgun (WGS) entry which is preliminary data.</text>
</comment>
<protein>
    <submittedName>
        <fullName evidence="3">SGNH/GDSL hydrolase family protein</fullName>
    </submittedName>
</protein>
<evidence type="ECO:0000313" key="4">
    <source>
        <dbReference type="Proteomes" id="UP001500630"/>
    </source>
</evidence>
<proteinExistence type="predicted"/>
<feature type="domain" description="SGNH hydrolase-type esterase" evidence="2">
    <location>
        <begin position="235"/>
        <end position="442"/>
    </location>
</feature>
<dbReference type="Gene3D" id="3.40.50.1110">
    <property type="entry name" value="SGNH hydrolase"/>
    <property type="match status" value="1"/>
</dbReference>
<evidence type="ECO:0000259" key="2">
    <source>
        <dbReference type="Pfam" id="PF13472"/>
    </source>
</evidence>
<feature type="signal peptide" evidence="1">
    <location>
        <begin position="1"/>
        <end position="49"/>
    </location>
</feature>
<dbReference type="InterPro" id="IPR013830">
    <property type="entry name" value="SGNH_hydro"/>
</dbReference>
<dbReference type="GO" id="GO:0016787">
    <property type="term" value="F:hydrolase activity"/>
    <property type="evidence" value="ECO:0007669"/>
    <property type="project" value="UniProtKB-KW"/>
</dbReference>
<reference evidence="4" key="1">
    <citation type="journal article" date="2019" name="Int. J. Syst. Evol. Microbiol.">
        <title>The Global Catalogue of Microorganisms (GCM) 10K type strain sequencing project: providing services to taxonomists for standard genome sequencing and annotation.</title>
        <authorList>
            <consortium name="The Broad Institute Genomics Platform"/>
            <consortium name="The Broad Institute Genome Sequencing Center for Infectious Disease"/>
            <person name="Wu L."/>
            <person name="Ma J."/>
        </authorList>
    </citation>
    <scope>NUCLEOTIDE SEQUENCE [LARGE SCALE GENOMIC DNA]</scope>
    <source>
        <strain evidence="4">JCM 17326</strain>
    </source>
</reference>
<dbReference type="PANTHER" id="PTHR43784">
    <property type="entry name" value="GDSL-LIKE LIPASE/ACYLHYDROLASE, PUTATIVE (AFU_ORTHOLOGUE AFUA_2G00820)-RELATED"/>
    <property type="match status" value="1"/>
</dbReference>
<organism evidence="3 4">
    <name type="scientific">Nonomuraea rosea</name>
    <dbReference type="NCBI Taxonomy" id="638574"/>
    <lineage>
        <taxon>Bacteria</taxon>
        <taxon>Bacillati</taxon>
        <taxon>Actinomycetota</taxon>
        <taxon>Actinomycetes</taxon>
        <taxon>Streptosporangiales</taxon>
        <taxon>Streptosporangiaceae</taxon>
        <taxon>Nonomuraea</taxon>
    </lineage>
</organism>
<dbReference type="InterPro" id="IPR036514">
    <property type="entry name" value="SGNH_hydro_sf"/>
</dbReference>
<accession>A0ABP6YR68</accession>
<gene>
    <name evidence="3" type="ORF">GCM10022419_083980</name>
</gene>
<dbReference type="InterPro" id="IPR053140">
    <property type="entry name" value="GDSL_Rv0518-like"/>
</dbReference>
<name>A0ABP6YR68_9ACTN</name>
<evidence type="ECO:0000256" key="1">
    <source>
        <dbReference type="SAM" id="SignalP"/>
    </source>
</evidence>
<dbReference type="PANTHER" id="PTHR43784:SF2">
    <property type="entry name" value="GDSL-LIKE LIPASE_ACYLHYDROLASE, PUTATIVE (AFU_ORTHOLOGUE AFUA_2G00820)-RELATED"/>
    <property type="match status" value="1"/>
</dbReference>
<dbReference type="Proteomes" id="UP001500630">
    <property type="component" value="Unassembled WGS sequence"/>
</dbReference>
<dbReference type="EMBL" id="BAABDQ010000024">
    <property type="protein sequence ID" value="GAA3588807.1"/>
    <property type="molecule type" value="Genomic_DNA"/>
</dbReference>
<dbReference type="SUPFAM" id="SSF52266">
    <property type="entry name" value="SGNH hydrolase"/>
    <property type="match status" value="1"/>
</dbReference>
<feature type="chain" id="PRO_5045942367" evidence="1">
    <location>
        <begin position="50"/>
        <end position="453"/>
    </location>
</feature>